<dbReference type="OMA" id="GHYTTYP"/>
<gene>
    <name evidence="2" type="ORF">MAPG_04429</name>
</gene>
<reference evidence="2" key="3">
    <citation type="submission" date="2011-03" db="EMBL/GenBank/DDBJ databases">
        <title>Annotation of Magnaporthe poae ATCC 64411.</title>
        <authorList>
            <person name="Ma L.-J."/>
            <person name="Dead R."/>
            <person name="Young S.K."/>
            <person name="Zeng Q."/>
            <person name="Gargeya S."/>
            <person name="Fitzgerald M."/>
            <person name="Haas B."/>
            <person name="Abouelleil A."/>
            <person name="Alvarado L."/>
            <person name="Arachchi H.M."/>
            <person name="Berlin A."/>
            <person name="Brown A."/>
            <person name="Chapman S.B."/>
            <person name="Chen Z."/>
            <person name="Dunbar C."/>
            <person name="Freedman E."/>
            <person name="Gearin G."/>
            <person name="Gellesch M."/>
            <person name="Goldberg J."/>
            <person name="Griggs A."/>
            <person name="Gujja S."/>
            <person name="Heiman D."/>
            <person name="Howarth C."/>
            <person name="Larson L."/>
            <person name="Lui A."/>
            <person name="MacDonald P.J.P."/>
            <person name="Mehta T."/>
            <person name="Montmayeur A."/>
            <person name="Murphy C."/>
            <person name="Neiman D."/>
            <person name="Pearson M."/>
            <person name="Priest M."/>
            <person name="Roberts A."/>
            <person name="Saif S."/>
            <person name="Shea T."/>
            <person name="Shenoy N."/>
            <person name="Sisk P."/>
            <person name="Stolte C."/>
            <person name="Sykes S."/>
            <person name="Yandava C."/>
            <person name="Wortman J."/>
            <person name="Nusbaum C."/>
            <person name="Birren B."/>
        </authorList>
    </citation>
    <scope>NUCLEOTIDE SEQUENCE</scope>
    <source>
        <strain evidence="2">ATCC 64411</strain>
    </source>
</reference>
<dbReference type="OrthoDB" id="3223416at2759"/>
<proteinExistence type="predicted"/>
<dbReference type="eggNOG" id="ENOG502S6HE">
    <property type="taxonomic scope" value="Eukaryota"/>
</dbReference>
<sequence>MFPTSSVAGLAVTLLSLFQHASAQLNTATTPSLNVTAIGAANGASTIECWQFGPFASSSVPGVSGALTLFLGSASNATFTVVPGRFDGGLHNAPVPQFVFFSSGLIHITLPNSTDDVWIHGGKYGLIVAADTRDVSALGHRTEYPSAADTVALQVPIAEGSKFNHRVLHPGACTEQEMAGF</sequence>
<evidence type="ECO:0000256" key="1">
    <source>
        <dbReference type="SAM" id="SignalP"/>
    </source>
</evidence>
<reference evidence="2" key="2">
    <citation type="submission" date="2010-05" db="EMBL/GenBank/DDBJ databases">
        <title>The Genome Sequence of Magnaporthe poae strain ATCC 64411.</title>
        <authorList>
            <consortium name="The Broad Institute Genome Sequencing Platform"/>
            <consortium name="Broad Institute Genome Sequencing Center for Infectious Disease"/>
            <person name="Ma L.-J."/>
            <person name="Dead R."/>
            <person name="Young S."/>
            <person name="Zeng Q."/>
            <person name="Koehrsen M."/>
            <person name="Alvarado L."/>
            <person name="Berlin A."/>
            <person name="Chapman S.B."/>
            <person name="Chen Z."/>
            <person name="Freedman E."/>
            <person name="Gellesch M."/>
            <person name="Goldberg J."/>
            <person name="Griggs A."/>
            <person name="Gujja S."/>
            <person name="Heilman E.R."/>
            <person name="Heiman D."/>
            <person name="Hepburn T."/>
            <person name="Howarth C."/>
            <person name="Jen D."/>
            <person name="Larson L."/>
            <person name="Mehta T."/>
            <person name="Neiman D."/>
            <person name="Pearson M."/>
            <person name="Roberts A."/>
            <person name="Saif S."/>
            <person name="Shea T."/>
            <person name="Shenoy N."/>
            <person name="Sisk P."/>
            <person name="Stolte C."/>
            <person name="Sykes S."/>
            <person name="Walk T."/>
            <person name="White J."/>
            <person name="Yandava C."/>
            <person name="Haas B."/>
            <person name="Nusbaum C."/>
            <person name="Birren B."/>
        </authorList>
    </citation>
    <scope>NUCLEOTIDE SEQUENCE</scope>
    <source>
        <strain evidence="2">ATCC 64411</strain>
    </source>
</reference>
<dbReference type="Proteomes" id="UP000011715">
    <property type="component" value="Unassembled WGS sequence"/>
</dbReference>
<dbReference type="EMBL" id="GL876968">
    <property type="protein sequence ID" value="KLU85403.1"/>
    <property type="molecule type" value="Genomic_DNA"/>
</dbReference>
<feature type="chain" id="PRO_5009385395" description="Small secreted protein" evidence="1">
    <location>
        <begin position="24"/>
        <end position="181"/>
    </location>
</feature>
<name>A0A0C4DWQ0_MAGP6</name>
<evidence type="ECO:0000313" key="2">
    <source>
        <dbReference type="EMBL" id="KLU85403.1"/>
    </source>
</evidence>
<keyword evidence="1" id="KW-0732">Signal</keyword>
<evidence type="ECO:0008006" key="5">
    <source>
        <dbReference type="Google" id="ProtNLM"/>
    </source>
</evidence>
<dbReference type="EMBL" id="ADBL01001048">
    <property type="status" value="NOT_ANNOTATED_CDS"/>
    <property type="molecule type" value="Genomic_DNA"/>
</dbReference>
<reference evidence="3" key="5">
    <citation type="submission" date="2015-06" db="UniProtKB">
        <authorList>
            <consortium name="EnsemblFungi"/>
        </authorList>
    </citation>
    <scope>IDENTIFICATION</scope>
    <source>
        <strain evidence="3">ATCC 64411</strain>
    </source>
</reference>
<keyword evidence="4" id="KW-1185">Reference proteome</keyword>
<dbReference type="EnsemblFungi" id="MAPG_04429T0">
    <property type="protein sequence ID" value="MAPG_04429T0"/>
    <property type="gene ID" value="MAPG_04429"/>
</dbReference>
<evidence type="ECO:0000313" key="4">
    <source>
        <dbReference type="Proteomes" id="UP000011715"/>
    </source>
</evidence>
<accession>A0A0C4DWQ0</accession>
<feature type="signal peptide" evidence="1">
    <location>
        <begin position="1"/>
        <end position="23"/>
    </location>
</feature>
<dbReference type="AlphaFoldDB" id="A0A0C4DWQ0"/>
<evidence type="ECO:0000313" key="3">
    <source>
        <dbReference type="EnsemblFungi" id="MAPG_04429T0"/>
    </source>
</evidence>
<organism evidence="3 4">
    <name type="scientific">Magnaporthiopsis poae (strain ATCC 64411 / 73-15)</name>
    <name type="common">Kentucky bluegrass fungus</name>
    <name type="synonym">Magnaporthe poae</name>
    <dbReference type="NCBI Taxonomy" id="644358"/>
    <lineage>
        <taxon>Eukaryota</taxon>
        <taxon>Fungi</taxon>
        <taxon>Dikarya</taxon>
        <taxon>Ascomycota</taxon>
        <taxon>Pezizomycotina</taxon>
        <taxon>Sordariomycetes</taxon>
        <taxon>Sordariomycetidae</taxon>
        <taxon>Magnaporthales</taxon>
        <taxon>Magnaporthaceae</taxon>
        <taxon>Magnaporthiopsis</taxon>
    </lineage>
</organism>
<reference evidence="3" key="4">
    <citation type="journal article" date="2015" name="G3 (Bethesda)">
        <title>Genome sequences of three phytopathogenic species of the Magnaporthaceae family of fungi.</title>
        <authorList>
            <person name="Okagaki L.H."/>
            <person name="Nunes C.C."/>
            <person name="Sailsbery J."/>
            <person name="Clay B."/>
            <person name="Brown D."/>
            <person name="John T."/>
            <person name="Oh Y."/>
            <person name="Young N."/>
            <person name="Fitzgerald M."/>
            <person name="Haas B.J."/>
            <person name="Zeng Q."/>
            <person name="Young S."/>
            <person name="Adiconis X."/>
            <person name="Fan L."/>
            <person name="Levin J.Z."/>
            <person name="Mitchell T.K."/>
            <person name="Okubara P.A."/>
            <person name="Farman M.L."/>
            <person name="Kohn L.M."/>
            <person name="Birren B."/>
            <person name="Ma L.-J."/>
            <person name="Dean R.A."/>
        </authorList>
    </citation>
    <scope>NUCLEOTIDE SEQUENCE</scope>
    <source>
        <strain evidence="3">ATCC 64411 / 73-15</strain>
    </source>
</reference>
<reference evidence="4" key="1">
    <citation type="submission" date="2010-05" db="EMBL/GenBank/DDBJ databases">
        <title>The genome sequence of Magnaporthe poae strain ATCC 64411.</title>
        <authorList>
            <person name="Ma L.-J."/>
            <person name="Dead R."/>
            <person name="Young S."/>
            <person name="Zeng Q."/>
            <person name="Koehrsen M."/>
            <person name="Alvarado L."/>
            <person name="Berlin A."/>
            <person name="Chapman S.B."/>
            <person name="Chen Z."/>
            <person name="Freedman E."/>
            <person name="Gellesch M."/>
            <person name="Goldberg J."/>
            <person name="Griggs A."/>
            <person name="Gujja S."/>
            <person name="Heilman E.R."/>
            <person name="Heiman D."/>
            <person name="Hepburn T."/>
            <person name="Howarth C."/>
            <person name="Jen D."/>
            <person name="Larson L."/>
            <person name="Mehta T."/>
            <person name="Neiman D."/>
            <person name="Pearson M."/>
            <person name="Roberts A."/>
            <person name="Saif S."/>
            <person name="Shea T."/>
            <person name="Shenoy N."/>
            <person name="Sisk P."/>
            <person name="Stolte C."/>
            <person name="Sykes S."/>
            <person name="Walk T."/>
            <person name="White J."/>
            <person name="Yandava C."/>
            <person name="Haas B."/>
            <person name="Nusbaum C."/>
            <person name="Birren B."/>
        </authorList>
    </citation>
    <scope>NUCLEOTIDE SEQUENCE [LARGE SCALE GENOMIC DNA]</scope>
    <source>
        <strain evidence="4">ATCC 64411 / 73-15</strain>
    </source>
</reference>
<dbReference type="VEuPathDB" id="FungiDB:MAPG_04429"/>
<protein>
    <recommendedName>
        <fullName evidence="5">Small secreted protein</fullName>
    </recommendedName>
</protein>